<evidence type="ECO:0000259" key="14">
    <source>
        <dbReference type="PROSITE" id="PS51296"/>
    </source>
</evidence>
<proteinExistence type="inferred from homology"/>
<evidence type="ECO:0000256" key="11">
    <source>
        <dbReference type="ARBA" id="ARBA00023014"/>
    </source>
</evidence>
<evidence type="ECO:0000256" key="12">
    <source>
        <dbReference type="ARBA" id="ARBA00023027"/>
    </source>
</evidence>
<organism evidence="15 16">
    <name type="scientific">Acanthamoeba castellanii (strain ATCC 30010 / Neff)</name>
    <dbReference type="NCBI Taxonomy" id="1257118"/>
    <lineage>
        <taxon>Eukaryota</taxon>
        <taxon>Amoebozoa</taxon>
        <taxon>Discosea</taxon>
        <taxon>Longamoebia</taxon>
        <taxon>Centramoebida</taxon>
        <taxon>Acanthamoebidae</taxon>
        <taxon>Acanthamoeba</taxon>
    </lineage>
</organism>
<dbReference type="GO" id="GO:0005506">
    <property type="term" value="F:iron ion binding"/>
    <property type="evidence" value="ECO:0007669"/>
    <property type="project" value="InterPro"/>
</dbReference>
<dbReference type="InterPro" id="IPR017941">
    <property type="entry name" value="Rieske_2Fe-2S"/>
</dbReference>
<dbReference type="PROSITE" id="PS51296">
    <property type="entry name" value="RIESKE"/>
    <property type="match status" value="1"/>
</dbReference>
<dbReference type="OrthoDB" id="426882at2759"/>
<dbReference type="EC" id="1.14.15.7" evidence="5"/>
<evidence type="ECO:0000256" key="4">
    <source>
        <dbReference type="ARBA" id="ARBA00010848"/>
    </source>
</evidence>
<dbReference type="PANTHER" id="PTHR43756">
    <property type="entry name" value="CHOLINE MONOOXYGENASE, CHLOROPLASTIC"/>
    <property type="match status" value="1"/>
</dbReference>
<dbReference type="GeneID" id="14917779"/>
<keyword evidence="12" id="KW-0520">NAD</keyword>
<evidence type="ECO:0000256" key="5">
    <source>
        <dbReference type="ARBA" id="ARBA00012763"/>
    </source>
</evidence>
<evidence type="ECO:0000256" key="7">
    <source>
        <dbReference type="ARBA" id="ARBA00022714"/>
    </source>
</evidence>
<dbReference type="CDD" id="cd03469">
    <property type="entry name" value="Rieske_RO_Alpha_N"/>
    <property type="match status" value="1"/>
</dbReference>
<evidence type="ECO:0000256" key="6">
    <source>
        <dbReference type="ARBA" id="ARBA00014931"/>
    </source>
</evidence>
<dbReference type="GO" id="GO:0051537">
    <property type="term" value="F:2 iron, 2 sulfur cluster binding"/>
    <property type="evidence" value="ECO:0007669"/>
    <property type="project" value="UniProtKB-KW"/>
</dbReference>
<comment type="catalytic activity">
    <reaction evidence="13">
        <text>choline + 2 reduced [2Fe-2S]-[ferredoxin] + O2 + 2 H(+) = betaine aldehyde hydrate + 2 oxidized [2Fe-2S]-[ferredoxin] + H2O</text>
        <dbReference type="Rhea" id="RHEA:17769"/>
        <dbReference type="Rhea" id="RHEA-COMP:10000"/>
        <dbReference type="Rhea" id="RHEA-COMP:10001"/>
        <dbReference type="ChEBI" id="CHEBI:15354"/>
        <dbReference type="ChEBI" id="CHEBI:15377"/>
        <dbReference type="ChEBI" id="CHEBI:15378"/>
        <dbReference type="ChEBI" id="CHEBI:15379"/>
        <dbReference type="ChEBI" id="CHEBI:15870"/>
        <dbReference type="ChEBI" id="CHEBI:33737"/>
        <dbReference type="ChEBI" id="CHEBI:33738"/>
        <dbReference type="EC" id="1.14.15.7"/>
    </reaction>
</comment>
<dbReference type="PROSITE" id="PS00570">
    <property type="entry name" value="RING_HYDROXYL_ALPHA"/>
    <property type="match status" value="1"/>
</dbReference>
<dbReference type="RefSeq" id="XP_004339710.1">
    <property type="nucleotide sequence ID" value="XM_004339662.1"/>
</dbReference>
<feature type="non-terminal residue" evidence="15">
    <location>
        <position position="464"/>
    </location>
</feature>
<dbReference type="VEuPathDB" id="AmoebaDB:ACA1_064840"/>
<keyword evidence="9" id="KW-0560">Oxidoreductase</keyword>
<dbReference type="AlphaFoldDB" id="L8GXN2"/>
<dbReference type="Pfam" id="PF00848">
    <property type="entry name" value="Ring_hydroxyl_A"/>
    <property type="match status" value="1"/>
</dbReference>
<evidence type="ECO:0000313" key="15">
    <source>
        <dbReference type="EMBL" id="ELR17697.1"/>
    </source>
</evidence>
<comment type="similarity">
    <text evidence="4">Belongs to the choline monooxygenase family.</text>
</comment>
<gene>
    <name evidence="15" type="ORF">ACA1_064840</name>
</gene>
<evidence type="ECO:0000256" key="8">
    <source>
        <dbReference type="ARBA" id="ARBA00022723"/>
    </source>
</evidence>
<dbReference type="PANTHER" id="PTHR43756:SF5">
    <property type="entry name" value="CHOLINE MONOOXYGENASE, CHLOROPLASTIC"/>
    <property type="match status" value="1"/>
</dbReference>
<evidence type="ECO:0000256" key="10">
    <source>
        <dbReference type="ARBA" id="ARBA00023004"/>
    </source>
</evidence>
<dbReference type="PRINTS" id="PR00090">
    <property type="entry name" value="RNGDIOXGNASE"/>
</dbReference>
<evidence type="ECO:0000256" key="13">
    <source>
        <dbReference type="ARBA" id="ARBA00049097"/>
    </source>
</evidence>
<comment type="function">
    <text evidence="2">Catalyzes the first step of the osmoprotectant glycine betaine synthesis.</text>
</comment>
<dbReference type="KEGG" id="acan:ACA1_064840"/>
<dbReference type="Proteomes" id="UP000011083">
    <property type="component" value="Unassembled WGS sequence"/>
</dbReference>
<keyword evidence="8" id="KW-0479">Metal-binding</keyword>
<evidence type="ECO:0000256" key="9">
    <source>
        <dbReference type="ARBA" id="ARBA00023002"/>
    </source>
</evidence>
<name>L8GXN2_ACACF</name>
<evidence type="ECO:0000256" key="2">
    <source>
        <dbReference type="ARBA" id="ARBA00002149"/>
    </source>
</evidence>
<sequence length="464" mass="52543">QSLADQAAQLEPQLYARVGLRRLATPCTASEAVSHGSQPHTPEEAADEAALGALLGQYKRGWSLPPKFYNAEALHRMDMKKVWQTSWLFAGFTFQIPNTGDYFTYQIGDDSIIVIRDESGGISALYNACRHRGSKICTKEAGRATRLVCPYHQWTYAPDGRLLRAKWMEQEGFRTEDFGLVRAKAEEVDGLVWISLADNPLPFEEARPIISNEIKPHEFHLAKAAHVADYDINANWKLVYENNRDCYHCNVGHPEYIKANYDTAFIYVKNADGSFSRQTDPSVSNRDEIENFMAEKTKEWQQMGLNTMCSPASSFPGAGWYRASRTPLRKGFVTESLDGKPVSNPLLGSFKDRDVGSMRVHTLPNFWIHASGDHAVATRLTPAGPQKTKARVWWLVHKDAKEGVDYTLDRLLPIWQRTSEQDWELCELNQMGVNSSRHTPGLYSEKKEAGVDKFTQWYIKKMSA</sequence>
<keyword evidence="10" id="KW-0408">Iron</keyword>
<accession>L8GXN2</accession>
<dbReference type="InterPro" id="IPR015879">
    <property type="entry name" value="Ring_hydroxy_dOase_asu_C_dom"/>
</dbReference>
<comment type="pathway">
    <text evidence="3">Amine and polyamine biosynthesis; betaine biosynthesis via choline pathway; betaine aldehyde from choline (monooxygenase route): step 1/1.</text>
</comment>
<evidence type="ECO:0000256" key="3">
    <source>
        <dbReference type="ARBA" id="ARBA00004866"/>
    </source>
</evidence>
<dbReference type="GO" id="GO:0019133">
    <property type="term" value="F:choline monooxygenase activity"/>
    <property type="evidence" value="ECO:0007669"/>
    <property type="project" value="UniProtKB-EC"/>
</dbReference>
<comment type="cofactor">
    <cofactor evidence="1">
        <name>Fe cation</name>
        <dbReference type="ChEBI" id="CHEBI:24875"/>
    </cofactor>
</comment>
<feature type="domain" description="Rieske" evidence="14">
    <location>
        <begin position="87"/>
        <end position="194"/>
    </location>
</feature>
<keyword evidence="11" id="KW-0411">Iron-sulfur</keyword>
<dbReference type="InterPro" id="IPR001663">
    <property type="entry name" value="Rng_hydr_dOase-A"/>
</dbReference>
<dbReference type="Pfam" id="PF00355">
    <property type="entry name" value="Rieske"/>
    <property type="match status" value="1"/>
</dbReference>
<keyword evidence="7" id="KW-0001">2Fe-2S</keyword>
<protein>
    <recommendedName>
        <fullName evidence="6">Choline monooxygenase, chloroplastic</fullName>
        <ecNumber evidence="5">1.14.15.7</ecNumber>
    </recommendedName>
</protein>
<dbReference type="GO" id="GO:0019285">
    <property type="term" value="P:glycine betaine biosynthetic process from choline"/>
    <property type="evidence" value="ECO:0007669"/>
    <property type="project" value="UniProtKB-UniPathway"/>
</dbReference>
<dbReference type="SUPFAM" id="SSF50022">
    <property type="entry name" value="ISP domain"/>
    <property type="match status" value="1"/>
</dbReference>
<dbReference type="UniPathway" id="UPA00529">
    <property type="reaction ID" value="UER00430"/>
</dbReference>
<dbReference type="STRING" id="1257118.L8GXN2"/>
<dbReference type="SUPFAM" id="SSF55961">
    <property type="entry name" value="Bet v1-like"/>
    <property type="match status" value="1"/>
</dbReference>
<dbReference type="EMBL" id="KB007974">
    <property type="protein sequence ID" value="ELR17697.1"/>
    <property type="molecule type" value="Genomic_DNA"/>
</dbReference>
<evidence type="ECO:0000256" key="1">
    <source>
        <dbReference type="ARBA" id="ARBA00001962"/>
    </source>
</evidence>
<reference evidence="15 16" key="1">
    <citation type="journal article" date="2013" name="Genome Biol.">
        <title>Genome of Acanthamoeba castellanii highlights extensive lateral gene transfer and early evolution of tyrosine kinase signaling.</title>
        <authorList>
            <person name="Clarke M."/>
            <person name="Lohan A.J."/>
            <person name="Liu B."/>
            <person name="Lagkouvardos I."/>
            <person name="Roy S."/>
            <person name="Zafar N."/>
            <person name="Bertelli C."/>
            <person name="Schilde C."/>
            <person name="Kianianmomeni A."/>
            <person name="Burglin T.R."/>
            <person name="Frech C."/>
            <person name="Turcotte B."/>
            <person name="Kopec K.O."/>
            <person name="Synnott J.M."/>
            <person name="Choo C."/>
            <person name="Paponov I."/>
            <person name="Finkler A."/>
            <person name="Soon Heng Tan C."/>
            <person name="Hutchins A.P."/>
            <person name="Weinmeier T."/>
            <person name="Rattei T."/>
            <person name="Chu J.S."/>
            <person name="Gimenez G."/>
            <person name="Irimia M."/>
            <person name="Rigden D.J."/>
            <person name="Fitzpatrick D.A."/>
            <person name="Lorenzo-Morales J."/>
            <person name="Bateman A."/>
            <person name="Chiu C.H."/>
            <person name="Tang P."/>
            <person name="Hegemann P."/>
            <person name="Fromm H."/>
            <person name="Raoult D."/>
            <person name="Greub G."/>
            <person name="Miranda-Saavedra D."/>
            <person name="Chen N."/>
            <person name="Nash P."/>
            <person name="Ginger M.L."/>
            <person name="Horn M."/>
            <person name="Schaap P."/>
            <person name="Caler L."/>
            <person name="Loftus B."/>
        </authorList>
    </citation>
    <scope>NUCLEOTIDE SEQUENCE [LARGE SCALE GENOMIC DNA]</scope>
    <source>
        <strain evidence="15 16">Neff</strain>
    </source>
</reference>
<evidence type="ECO:0000313" key="16">
    <source>
        <dbReference type="Proteomes" id="UP000011083"/>
    </source>
</evidence>
<dbReference type="Gene3D" id="3.90.380.10">
    <property type="entry name" value="Naphthalene 1,2-dioxygenase Alpha Subunit, Chain A, domain 1"/>
    <property type="match status" value="1"/>
</dbReference>
<dbReference type="Gene3D" id="2.102.10.10">
    <property type="entry name" value="Rieske [2Fe-2S] iron-sulphur domain"/>
    <property type="match status" value="1"/>
</dbReference>
<keyword evidence="16" id="KW-1185">Reference proteome</keyword>
<dbReference type="InterPro" id="IPR036922">
    <property type="entry name" value="Rieske_2Fe-2S_sf"/>
</dbReference>
<dbReference type="OMA" id="YSPHTEM"/>
<dbReference type="InterPro" id="IPR015881">
    <property type="entry name" value="ARHD_Rieske_2Fe_2S"/>
</dbReference>